<dbReference type="OrthoDB" id="4458751at2"/>
<dbReference type="KEGG" id="gom:D7316_03423"/>
<accession>A0A3G8JPD8</accession>
<dbReference type="RefSeq" id="WP_124709276.1">
    <property type="nucleotide sequence ID" value="NZ_CP033972.1"/>
</dbReference>
<dbReference type="AlphaFoldDB" id="A0A3G8JPD8"/>
<keyword evidence="1" id="KW-1133">Transmembrane helix</keyword>
<dbReference type="EMBL" id="CP033972">
    <property type="protein sequence ID" value="AZG46818.1"/>
    <property type="molecule type" value="Genomic_DNA"/>
</dbReference>
<dbReference type="Proteomes" id="UP000271469">
    <property type="component" value="Chromosome"/>
</dbReference>
<reference evidence="2 3" key="1">
    <citation type="submission" date="2018-11" db="EMBL/GenBank/DDBJ databases">
        <title>Gordonia insulae sp. nov., isolated from an island soil.</title>
        <authorList>
            <person name="Kim Y.S."/>
            <person name="Kim S.B."/>
        </authorList>
    </citation>
    <scope>NUCLEOTIDE SEQUENCE [LARGE SCALE GENOMIC DNA]</scope>
    <source>
        <strain evidence="2 3">MMS17-SY073</strain>
    </source>
</reference>
<keyword evidence="1" id="KW-0812">Transmembrane</keyword>
<gene>
    <name evidence="2" type="ORF">D7316_03423</name>
</gene>
<feature type="transmembrane region" description="Helical" evidence="1">
    <location>
        <begin position="6"/>
        <end position="24"/>
    </location>
</feature>
<organism evidence="2 3">
    <name type="scientific">Gordonia insulae</name>
    <dbReference type="NCBI Taxonomy" id="2420509"/>
    <lineage>
        <taxon>Bacteria</taxon>
        <taxon>Bacillati</taxon>
        <taxon>Actinomycetota</taxon>
        <taxon>Actinomycetes</taxon>
        <taxon>Mycobacteriales</taxon>
        <taxon>Gordoniaceae</taxon>
        <taxon>Gordonia</taxon>
    </lineage>
</organism>
<protein>
    <recommendedName>
        <fullName evidence="4">Chromosome partition protein Smc</fullName>
    </recommendedName>
</protein>
<evidence type="ECO:0008006" key="4">
    <source>
        <dbReference type="Google" id="ProtNLM"/>
    </source>
</evidence>
<name>A0A3G8JPD8_9ACTN</name>
<proteinExistence type="predicted"/>
<evidence type="ECO:0000313" key="3">
    <source>
        <dbReference type="Proteomes" id="UP000271469"/>
    </source>
</evidence>
<keyword evidence="1" id="KW-0472">Membrane</keyword>
<keyword evidence="3" id="KW-1185">Reference proteome</keyword>
<evidence type="ECO:0000256" key="1">
    <source>
        <dbReference type="SAM" id="Phobius"/>
    </source>
</evidence>
<sequence length="174" mass="17703">MHKTSWAITAAMTIALLVGLLILTRDLSISNDTFKDGVNQAATVNGTTDDALDGADQLQPADTATRAGMPEVTGIIGSLAQADQTLGELGTKLNQLGGALTGANTSLEGIITSGNSAVGQAQQAATSAGAIANRLTGINNQAAQISAELDNTQALSHTIDTKLRIALLLPKTPQ</sequence>
<evidence type="ECO:0000313" key="2">
    <source>
        <dbReference type="EMBL" id="AZG46818.1"/>
    </source>
</evidence>